<dbReference type="EMBL" id="CAJOBR010092880">
    <property type="protein sequence ID" value="CAF5143409.1"/>
    <property type="molecule type" value="Genomic_DNA"/>
</dbReference>
<accession>A0A822G8A9</accession>
<sequence length="56" mass="6512">MEPEDNTDLKNFLDWIISHLEESEQSHVEPTITYTSTQNLESIVKDIQMCAMPFDP</sequence>
<evidence type="ECO:0000313" key="2">
    <source>
        <dbReference type="Proteomes" id="UP000663848"/>
    </source>
</evidence>
<protein>
    <submittedName>
        <fullName evidence="1">Uncharacterized protein</fullName>
    </submittedName>
</protein>
<reference evidence="1" key="1">
    <citation type="submission" date="2021-02" db="EMBL/GenBank/DDBJ databases">
        <authorList>
            <person name="Nowell W R."/>
        </authorList>
    </citation>
    <scope>NUCLEOTIDE SEQUENCE</scope>
</reference>
<comment type="caution">
    <text evidence="1">The sequence shown here is derived from an EMBL/GenBank/DDBJ whole genome shotgun (WGS) entry which is preliminary data.</text>
</comment>
<dbReference type="AlphaFoldDB" id="A0A822G8A9"/>
<name>A0A822G8A9_9BILA</name>
<feature type="non-terminal residue" evidence="1">
    <location>
        <position position="56"/>
    </location>
</feature>
<gene>
    <name evidence="1" type="ORF">QYT958_LOCUS47920</name>
</gene>
<proteinExistence type="predicted"/>
<dbReference type="Proteomes" id="UP000663848">
    <property type="component" value="Unassembled WGS sequence"/>
</dbReference>
<organism evidence="1 2">
    <name type="scientific">Rotaria socialis</name>
    <dbReference type="NCBI Taxonomy" id="392032"/>
    <lineage>
        <taxon>Eukaryota</taxon>
        <taxon>Metazoa</taxon>
        <taxon>Spiralia</taxon>
        <taxon>Gnathifera</taxon>
        <taxon>Rotifera</taxon>
        <taxon>Eurotatoria</taxon>
        <taxon>Bdelloidea</taxon>
        <taxon>Philodinida</taxon>
        <taxon>Philodinidae</taxon>
        <taxon>Rotaria</taxon>
    </lineage>
</organism>
<evidence type="ECO:0000313" key="1">
    <source>
        <dbReference type="EMBL" id="CAF5143409.1"/>
    </source>
</evidence>